<evidence type="ECO:0000256" key="6">
    <source>
        <dbReference type="SAM" id="Phobius"/>
    </source>
</evidence>
<dbReference type="EMBL" id="JBBPCB010000004">
    <property type="protein sequence ID" value="MEK8180270.1"/>
    <property type="molecule type" value="Genomic_DNA"/>
</dbReference>
<sequence length="432" mass="49834">MLKKIYHKFQSNDLIKTGSYYSLSSTINSFSKMLVGIVIMKWLNPYELGMWNAVSIFLAYIPFFQLGIQNGLSIELPVLMGNNDKDYKKYIASARWYSYFISILFLLVGIVITALSFFFTANLDLTLGIGTICVIAASTSLTLHMISTFRTSKSFDKLTKIYSIESILTLFSAYFVYKFHYYGILLFNIIVVVQHTILLFVFSPYKDIKPDFSKAFLQKLLKRGMIIMSFYQLRVLAQSFPKWIILSIGGVFQLGLFSPAMALKGMMNLLPSQINQFIQPQMGFKYGKEGKAALLWPYMKKMILFYPLLCLPFSIVVIAFMPYIIATFFPKFTASIVSIQIMSVAFIFSSYGTTHNILYTLKAYKEAYQFLFFELLGYALFPILCHWVFDVDLLSSISIGILINYIFLYLFNYFLLKKVLFLEKYNTKITDK</sequence>
<feature type="transmembrane region" description="Helical" evidence="6">
    <location>
        <begin position="125"/>
        <end position="146"/>
    </location>
</feature>
<keyword evidence="8" id="KW-1185">Reference proteome</keyword>
<dbReference type="Proteomes" id="UP001491349">
    <property type="component" value="Unassembled WGS sequence"/>
</dbReference>
<name>A0ABU9E0W0_9FLAO</name>
<feature type="transmembrane region" description="Helical" evidence="6">
    <location>
        <begin position="20"/>
        <end position="43"/>
    </location>
</feature>
<evidence type="ECO:0000313" key="7">
    <source>
        <dbReference type="EMBL" id="MEK8180270.1"/>
    </source>
</evidence>
<organism evidence="7 8">
    <name type="scientific">Flavobacterium buctense</name>
    <dbReference type="NCBI Taxonomy" id="1648146"/>
    <lineage>
        <taxon>Bacteria</taxon>
        <taxon>Pseudomonadati</taxon>
        <taxon>Bacteroidota</taxon>
        <taxon>Flavobacteriia</taxon>
        <taxon>Flavobacteriales</taxon>
        <taxon>Flavobacteriaceae</taxon>
        <taxon>Flavobacterium</taxon>
    </lineage>
</organism>
<feature type="transmembrane region" description="Helical" evidence="6">
    <location>
        <begin position="395"/>
        <end position="416"/>
    </location>
</feature>
<evidence type="ECO:0000256" key="3">
    <source>
        <dbReference type="ARBA" id="ARBA00022692"/>
    </source>
</evidence>
<evidence type="ECO:0000256" key="2">
    <source>
        <dbReference type="ARBA" id="ARBA00022475"/>
    </source>
</evidence>
<keyword evidence="3 6" id="KW-0812">Transmembrane</keyword>
<evidence type="ECO:0000256" key="1">
    <source>
        <dbReference type="ARBA" id="ARBA00004651"/>
    </source>
</evidence>
<evidence type="ECO:0000256" key="5">
    <source>
        <dbReference type="ARBA" id="ARBA00023136"/>
    </source>
</evidence>
<comment type="caution">
    <text evidence="7">The sequence shown here is derived from an EMBL/GenBank/DDBJ whole genome shotgun (WGS) entry which is preliminary data.</text>
</comment>
<protein>
    <recommendedName>
        <fullName evidence="9">Polysaccharide biosynthesis protein</fullName>
    </recommendedName>
</protein>
<feature type="transmembrane region" description="Helical" evidence="6">
    <location>
        <begin position="181"/>
        <end position="200"/>
    </location>
</feature>
<evidence type="ECO:0008006" key="9">
    <source>
        <dbReference type="Google" id="ProtNLM"/>
    </source>
</evidence>
<feature type="transmembrane region" description="Helical" evidence="6">
    <location>
        <begin position="303"/>
        <end position="326"/>
    </location>
</feature>
<comment type="subcellular location">
    <subcellularLocation>
        <location evidence="1">Cell membrane</location>
        <topology evidence="1">Multi-pass membrane protein</topology>
    </subcellularLocation>
</comment>
<evidence type="ECO:0000256" key="4">
    <source>
        <dbReference type="ARBA" id="ARBA00022989"/>
    </source>
</evidence>
<proteinExistence type="predicted"/>
<reference evidence="7 8" key="1">
    <citation type="submission" date="2024-04" db="EMBL/GenBank/DDBJ databases">
        <title>draft genome sequnece of Flavobacterium buctense JCM 30750.</title>
        <authorList>
            <person name="Kim D.-U."/>
        </authorList>
    </citation>
    <scope>NUCLEOTIDE SEQUENCE [LARGE SCALE GENOMIC DNA]</scope>
    <source>
        <strain evidence="7 8">JCM 30750</strain>
    </source>
</reference>
<accession>A0ABU9E0W0</accession>
<dbReference type="RefSeq" id="WP_187660740.1">
    <property type="nucleotide sequence ID" value="NZ_JACTAB010000005.1"/>
</dbReference>
<feature type="transmembrane region" description="Helical" evidence="6">
    <location>
        <begin position="96"/>
        <end position="119"/>
    </location>
</feature>
<dbReference type="PANTHER" id="PTHR30250:SF11">
    <property type="entry name" value="O-ANTIGEN TRANSPORTER-RELATED"/>
    <property type="match status" value="1"/>
</dbReference>
<evidence type="ECO:0000313" key="8">
    <source>
        <dbReference type="Proteomes" id="UP001491349"/>
    </source>
</evidence>
<feature type="transmembrane region" description="Helical" evidence="6">
    <location>
        <begin position="332"/>
        <end position="349"/>
    </location>
</feature>
<keyword evidence="4 6" id="KW-1133">Transmembrane helix</keyword>
<dbReference type="PANTHER" id="PTHR30250">
    <property type="entry name" value="PST FAMILY PREDICTED COLANIC ACID TRANSPORTER"/>
    <property type="match status" value="1"/>
</dbReference>
<keyword evidence="2" id="KW-1003">Cell membrane</keyword>
<feature type="transmembrane region" description="Helical" evidence="6">
    <location>
        <begin position="370"/>
        <end position="389"/>
    </location>
</feature>
<dbReference type="InterPro" id="IPR050833">
    <property type="entry name" value="Poly_Biosynth_Transport"/>
</dbReference>
<gene>
    <name evidence="7" type="ORF">WMW71_07945</name>
</gene>
<keyword evidence="5 6" id="KW-0472">Membrane</keyword>
<feature type="transmembrane region" description="Helical" evidence="6">
    <location>
        <begin position="243"/>
        <end position="263"/>
    </location>
</feature>
<feature type="transmembrane region" description="Helical" evidence="6">
    <location>
        <begin position="49"/>
        <end position="68"/>
    </location>
</feature>